<evidence type="ECO:0000313" key="2">
    <source>
        <dbReference type="EMBL" id="KAK3221844.1"/>
    </source>
</evidence>
<accession>A0AAE0EBC7</accession>
<protein>
    <recommendedName>
        <fullName evidence="1">Reverse transcriptase domain-containing protein</fullName>
    </recommendedName>
</protein>
<dbReference type="InterPro" id="IPR000477">
    <property type="entry name" value="RT_dom"/>
</dbReference>
<evidence type="ECO:0000259" key="1">
    <source>
        <dbReference type="Pfam" id="PF00078"/>
    </source>
</evidence>
<gene>
    <name evidence="2" type="ORF">Dsin_008869</name>
</gene>
<reference evidence="2" key="1">
    <citation type="journal article" date="2023" name="Plant J.">
        <title>Genome sequences and population genomics provide insights into the demographic history, inbreeding, and mutation load of two 'living fossil' tree species of Dipteronia.</title>
        <authorList>
            <person name="Feng Y."/>
            <person name="Comes H.P."/>
            <person name="Chen J."/>
            <person name="Zhu S."/>
            <person name="Lu R."/>
            <person name="Zhang X."/>
            <person name="Li P."/>
            <person name="Qiu J."/>
            <person name="Olsen K.M."/>
            <person name="Qiu Y."/>
        </authorList>
    </citation>
    <scope>NUCLEOTIDE SEQUENCE</scope>
    <source>
        <strain evidence="2">NBL</strain>
    </source>
</reference>
<proteinExistence type="predicted"/>
<sequence>MFFIQETKLDTFDFRTFRSLGGSALPGGVGIEAVGAVGGLFSLWNDDEFQAHFCISNNRCVIIVGTLSKIGKVILLCNAYAPNQERERENASWARLDRFLISPEVLLWFPKMIQSGLPRSISDYNMIMLGERREDWVPIRFDFLMDHFKNVSWIRPEIVGLNLSRLKLEENEFLEENFSREEVWSAVYNCDGNKALGSDGFNLYFIKFNWEMIKEDFMKFSNEFHNDGYIVRELNKSFIALIPKYSNQESMRDFRPISLVGSMYKVLAKVLANRLKRVMNLVISDSQIAFVYHRQIIDSFAIAEEIIHSWKKDKAWGLLVKLNFEKAYNSVDHSYLIPLWRAWALVRDE</sequence>
<dbReference type="PANTHER" id="PTHR31635">
    <property type="entry name" value="REVERSE TRANSCRIPTASE DOMAIN-CONTAINING PROTEIN-RELATED"/>
    <property type="match status" value="1"/>
</dbReference>
<evidence type="ECO:0000313" key="3">
    <source>
        <dbReference type="Proteomes" id="UP001281410"/>
    </source>
</evidence>
<keyword evidence="3" id="KW-1185">Reference proteome</keyword>
<dbReference type="PANTHER" id="PTHR31635:SF196">
    <property type="entry name" value="REVERSE TRANSCRIPTASE DOMAIN-CONTAINING PROTEIN-RELATED"/>
    <property type="match status" value="1"/>
</dbReference>
<feature type="domain" description="Reverse transcriptase" evidence="1">
    <location>
        <begin position="243"/>
        <end position="338"/>
    </location>
</feature>
<dbReference type="Proteomes" id="UP001281410">
    <property type="component" value="Unassembled WGS sequence"/>
</dbReference>
<dbReference type="EMBL" id="JANJYJ010000003">
    <property type="protein sequence ID" value="KAK3221844.1"/>
    <property type="molecule type" value="Genomic_DNA"/>
</dbReference>
<organism evidence="2 3">
    <name type="scientific">Dipteronia sinensis</name>
    <dbReference type="NCBI Taxonomy" id="43782"/>
    <lineage>
        <taxon>Eukaryota</taxon>
        <taxon>Viridiplantae</taxon>
        <taxon>Streptophyta</taxon>
        <taxon>Embryophyta</taxon>
        <taxon>Tracheophyta</taxon>
        <taxon>Spermatophyta</taxon>
        <taxon>Magnoliopsida</taxon>
        <taxon>eudicotyledons</taxon>
        <taxon>Gunneridae</taxon>
        <taxon>Pentapetalae</taxon>
        <taxon>rosids</taxon>
        <taxon>malvids</taxon>
        <taxon>Sapindales</taxon>
        <taxon>Sapindaceae</taxon>
        <taxon>Hippocastanoideae</taxon>
        <taxon>Acereae</taxon>
        <taxon>Dipteronia</taxon>
    </lineage>
</organism>
<name>A0AAE0EBC7_9ROSI</name>
<dbReference type="AlphaFoldDB" id="A0AAE0EBC7"/>
<dbReference type="Pfam" id="PF00078">
    <property type="entry name" value="RVT_1"/>
    <property type="match status" value="1"/>
</dbReference>
<comment type="caution">
    <text evidence="2">The sequence shown here is derived from an EMBL/GenBank/DDBJ whole genome shotgun (WGS) entry which is preliminary data.</text>
</comment>